<accession>A0A0M3JY65</accession>
<feature type="compositionally biased region" description="Low complexity" evidence="3">
    <location>
        <begin position="1"/>
        <end position="14"/>
    </location>
</feature>
<dbReference type="PANTHER" id="PTHR12774:SF2">
    <property type="entry name" value="PEROXISOMAL BIOGENESIS FACTOR 19"/>
    <property type="match status" value="1"/>
</dbReference>
<reference evidence="4 5" key="2">
    <citation type="submission" date="2018-11" db="EMBL/GenBank/DDBJ databases">
        <authorList>
            <consortium name="Pathogen Informatics"/>
        </authorList>
    </citation>
    <scope>NUCLEOTIDE SEQUENCE [LARGE SCALE GENOMIC DNA]</scope>
</reference>
<comment type="similarity">
    <text evidence="1">Belongs to the peroxin-19 family.</text>
</comment>
<dbReference type="OrthoDB" id="21292at2759"/>
<evidence type="ECO:0000313" key="6">
    <source>
        <dbReference type="WBParaSite" id="ASIM_0001336601-mRNA-1"/>
    </source>
</evidence>
<dbReference type="WBParaSite" id="ASIM_0001336601-mRNA-1">
    <property type="protein sequence ID" value="ASIM_0001336601-mRNA-1"/>
    <property type="gene ID" value="ASIM_0001336601"/>
</dbReference>
<organism evidence="6">
    <name type="scientific">Anisakis simplex</name>
    <name type="common">Herring worm</name>
    <dbReference type="NCBI Taxonomy" id="6269"/>
    <lineage>
        <taxon>Eukaryota</taxon>
        <taxon>Metazoa</taxon>
        <taxon>Ecdysozoa</taxon>
        <taxon>Nematoda</taxon>
        <taxon>Chromadorea</taxon>
        <taxon>Rhabditida</taxon>
        <taxon>Spirurina</taxon>
        <taxon>Ascaridomorpha</taxon>
        <taxon>Ascaridoidea</taxon>
        <taxon>Anisakidae</taxon>
        <taxon>Anisakis</taxon>
        <taxon>Anisakis simplex complex</taxon>
    </lineage>
</organism>
<dbReference type="GO" id="GO:0005778">
    <property type="term" value="C:peroxisomal membrane"/>
    <property type="evidence" value="ECO:0007669"/>
    <property type="project" value="TreeGrafter"/>
</dbReference>
<evidence type="ECO:0000313" key="5">
    <source>
        <dbReference type="Proteomes" id="UP000267096"/>
    </source>
</evidence>
<dbReference type="GO" id="GO:0045046">
    <property type="term" value="P:protein import into peroxisome membrane"/>
    <property type="evidence" value="ECO:0007669"/>
    <property type="project" value="TreeGrafter"/>
</dbReference>
<dbReference type="GO" id="GO:0033328">
    <property type="term" value="F:peroxisome membrane targeting sequence binding"/>
    <property type="evidence" value="ECO:0007669"/>
    <property type="project" value="TreeGrafter"/>
</dbReference>
<dbReference type="InterPro" id="IPR006708">
    <property type="entry name" value="Pex19"/>
</dbReference>
<proteinExistence type="inferred from homology"/>
<gene>
    <name evidence="4" type="ORF">ASIM_LOCUS12794</name>
</gene>
<feature type="compositionally biased region" description="Basic and acidic residues" evidence="3">
    <location>
        <begin position="15"/>
        <end position="26"/>
    </location>
</feature>
<dbReference type="PANTHER" id="PTHR12774">
    <property type="entry name" value="PEROXISOMAL BIOGENESIS FACTOR 19"/>
    <property type="match status" value="1"/>
</dbReference>
<evidence type="ECO:0000256" key="2">
    <source>
        <dbReference type="ARBA" id="ARBA00029688"/>
    </source>
</evidence>
<dbReference type="Proteomes" id="UP000267096">
    <property type="component" value="Unassembled WGS sequence"/>
</dbReference>
<evidence type="ECO:0000313" key="4">
    <source>
        <dbReference type="EMBL" id="VDK48161.1"/>
    </source>
</evidence>
<feature type="region of interest" description="Disordered" evidence="3">
    <location>
        <begin position="1"/>
        <end position="26"/>
    </location>
</feature>
<dbReference type="InterPro" id="IPR038322">
    <property type="entry name" value="Pex19_C_sf"/>
</dbReference>
<dbReference type="Pfam" id="PF04614">
    <property type="entry name" value="Pex19"/>
    <property type="match status" value="1"/>
</dbReference>
<dbReference type="Gene3D" id="1.20.120.900">
    <property type="entry name" value="Pex19, mPTS binding domain"/>
    <property type="match status" value="1"/>
</dbReference>
<evidence type="ECO:0000256" key="3">
    <source>
        <dbReference type="SAM" id="MobiDB-lite"/>
    </source>
</evidence>
<name>A0A0M3JY65_ANISI</name>
<sequence>MIPSATSPAGSSSSKKTDDELEAMAKKVDQNAARRAANNFQEMLEALISVQQRALEKNVIVEDIANEEKQEAKEFLQNLVTLSHNTAKVVRGQSEDEIKEGMQALAPDGKTPFEPLFSVVQTLFSKDVMYPSIKQLYDAFPNYMKENESSLDSQTKARYERQIEVLEKICREYERNDFDEATASKEEMSKWFRKISLLMLELQSHGATPEQLTGKMPDGWQVDSSTGLPKLVDADKAAEACSVM</sequence>
<evidence type="ECO:0000256" key="1">
    <source>
        <dbReference type="ARBA" id="ARBA00006326"/>
    </source>
</evidence>
<keyword evidence="5" id="KW-1185">Reference proteome</keyword>
<dbReference type="AlphaFoldDB" id="A0A0M3JY65"/>
<reference evidence="6" key="1">
    <citation type="submission" date="2017-02" db="UniProtKB">
        <authorList>
            <consortium name="WormBaseParasite"/>
        </authorList>
    </citation>
    <scope>IDENTIFICATION</scope>
</reference>
<dbReference type="EMBL" id="UYRR01031250">
    <property type="protein sequence ID" value="VDK48161.1"/>
    <property type="molecule type" value="Genomic_DNA"/>
</dbReference>
<protein>
    <recommendedName>
        <fullName evidence="2">Peroxin-19</fullName>
    </recommendedName>
</protein>